<comment type="caution">
    <text evidence="8">The sequence shown here is derived from an EMBL/GenBank/DDBJ whole genome shotgun (WGS) entry which is preliminary data.</text>
</comment>
<comment type="subunit">
    <text evidence="7">Component of the Mediator complex.</text>
</comment>
<evidence type="ECO:0000256" key="2">
    <source>
        <dbReference type="ARBA" id="ARBA00005716"/>
    </source>
</evidence>
<sequence>MASNTAHDTSTTQKAEEMRLNRSLENMIQKVNDIKAAINQFLYKIDHEHETLAWPSVLDSFALLSSQINSFHKLLGSDGMAALKTYVFVPIQLNPDKDLLLDKLTSGRVAAFNHEIVPDYLRTKPEMKVEQKIKTCTDKAATLSNDAATKQINSLNKICNSLISQIQNKRDEWRNEESHRRIPESSSPADTLNLVSAVGTGKGLIEQRPLSIPSISAMGTQAMRPELTQHPSMIHPRAPIPTINMGGPNRVSQMRPNIRMHPYGYRQGP</sequence>
<dbReference type="GO" id="GO:0070847">
    <property type="term" value="C:core mediator complex"/>
    <property type="evidence" value="ECO:0007669"/>
    <property type="project" value="TreeGrafter"/>
</dbReference>
<dbReference type="GO" id="GO:0016592">
    <property type="term" value="C:mediator complex"/>
    <property type="evidence" value="ECO:0007669"/>
    <property type="project" value="InterPro"/>
</dbReference>
<dbReference type="OrthoDB" id="150687at2759"/>
<keyword evidence="6 7" id="KW-0539">Nucleus</keyword>
<evidence type="ECO:0000313" key="8">
    <source>
        <dbReference type="EMBL" id="KAF6030177.1"/>
    </source>
</evidence>
<evidence type="ECO:0000256" key="5">
    <source>
        <dbReference type="ARBA" id="ARBA00023163"/>
    </source>
</evidence>
<gene>
    <name evidence="7" type="primary">MED8</name>
    <name evidence="8" type="ORF">EB796_011517</name>
</gene>
<dbReference type="AlphaFoldDB" id="A0A7J7JW41"/>
<dbReference type="GO" id="GO:0000978">
    <property type="term" value="F:RNA polymerase II cis-regulatory region sequence-specific DNA binding"/>
    <property type="evidence" value="ECO:0007669"/>
    <property type="project" value="TreeGrafter"/>
</dbReference>
<evidence type="ECO:0000256" key="7">
    <source>
        <dbReference type="RuleBase" id="RU364144"/>
    </source>
</evidence>
<protein>
    <recommendedName>
        <fullName evidence="7">Mediator of RNA polymerase II transcription subunit 8</fullName>
    </recommendedName>
    <alternativeName>
        <fullName evidence="7">Mediator complex subunit 8</fullName>
    </alternativeName>
</protein>
<keyword evidence="9" id="KW-1185">Reference proteome</keyword>
<keyword evidence="4 7" id="KW-0010">Activator</keyword>
<dbReference type="PANTHER" id="PTHR13074">
    <property type="entry name" value="MEDIATOR OF RNA POLYMERASE II TRANSCRIPTION SUBUNIT 8"/>
    <property type="match status" value="1"/>
</dbReference>
<dbReference type="EMBL" id="VXIV02001742">
    <property type="protein sequence ID" value="KAF6030177.1"/>
    <property type="molecule type" value="Genomic_DNA"/>
</dbReference>
<comment type="subcellular location">
    <subcellularLocation>
        <location evidence="1 7">Nucleus</location>
    </subcellularLocation>
</comment>
<organism evidence="8 9">
    <name type="scientific">Bugula neritina</name>
    <name type="common">Brown bryozoan</name>
    <name type="synonym">Sertularia neritina</name>
    <dbReference type="NCBI Taxonomy" id="10212"/>
    <lineage>
        <taxon>Eukaryota</taxon>
        <taxon>Metazoa</taxon>
        <taxon>Spiralia</taxon>
        <taxon>Lophotrochozoa</taxon>
        <taxon>Bryozoa</taxon>
        <taxon>Gymnolaemata</taxon>
        <taxon>Cheilostomatida</taxon>
        <taxon>Flustrina</taxon>
        <taxon>Buguloidea</taxon>
        <taxon>Bugulidae</taxon>
        <taxon>Bugula</taxon>
    </lineage>
</organism>
<name>A0A7J7JW41_BUGNE</name>
<evidence type="ECO:0000256" key="6">
    <source>
        <dbReference type="ARBA" id="ARBA00023242"/>
    </source>
</evidence>
<keyword evidence="5 7" id="KW-0804">Transcription</keyword>
<dbReference type="Pfam" id="PF10232">
    <property type="entry name" value="Med8"/>
    <property type="match status" value="1"/>
</dbReference>
<evidence type="ECO:0000256" key="1">
    <source>
        <dbReference type="ARBA" id="ARBA00004123"/>
    </source>
</evidence>
<dbReference type="Gene3D" id="1.20.58.1710">
    <property type="match status" value="1"/>
</dbReference>
<dbReference type="GO" id="GO:0003712">
    <property type="term" value="F:transcription coregulator activity"/>
    <property type="evidence" value="ECO:0007669"/>
    <property type="project" value="InterPro"/>
</dbReference>
<dbReference type="PANTHER" id="PTHR13074:SF9">
    <property type="entry name" value="MEDIATOR OF RNA POLYMERASE II TRANSCRIPTION SUBUNIT 8"/>
    <property type="match status" value="1"/>
</dbReference>
<dbReference type="InterPro" id="IPR019364">
    <property type="entry name" value="Mediatior_Med8_fun/met"/>
</dbReference>
<dbReference type="Proteomes" id="UP000593567">
    <property type="component" value="Unassembled WGS sequence"/>
</dbReference>
<evidence type="ECO:0000256" key="3">
    <source>
        <dbReference type="ARBA" id="ARBA00023015"/>
    </source>
</evidence>
<evidence type="ECO:0000256" key="4">
    <source>
        <dbReference type="ARBA" id="ARBA00023159"/>
    </source>
</evidence>
<evidence type="ECO:0000313" key="9">
    <source>
        <dbReference type="Proteomes" id="UP000593567"/>
    </source>
</evidence>
<accession>A0A7J7JW41</accession>
<comment type="similarity">
    <text evidence="2 7">Belongs to the Mediator complex subunit 8 family.</text>
</comment>
<reference evidence="8" key="1">
    <citation type="submission" date="2020-06" db="EMBL/GenBank/DDBJ databases">
        <title>Draft genome of Bugula neritina, a colonial animal packing powerful symbionts and potential medicines.</title>
        <authorList>
            <person name="Rayko M."/>
        </authorList>
    </citation>
    <scope>NUCLEOTIDE SEQUENCE [LARGE SCALE GENOMIC DNA]</scope>
    <source>
        <strain evidence="8">Kwan_BN1</strain>
    </source>
</reference>
<keyword evidence="3 7" id="KW-0805">Transcription regulation</keyword>
<comment type="function">
    <text evidence="7">Component of the Mediator complex, a coactivator involved in the regulated transcription of nearly all RNA polymerase II-dependent genes. Mediator functions as a bridge to convey information from gene-specific regulatory proteins to the basal RNA polymerase II transcription machinery. Mediator is recruited to promoters by direct interactions with regulatory proteins and serves as a scaffold for the assembly of a functional preinitiation complex with RNA polymerase II and the general transcription factors.</text>
</comment>
<proteinExistence type="inferred from homology"/>
<dbReference type="GO" id="GO:0006357">
    <property type="term" value="P:regulation of transcription by RNA polymerase II"/>
    <property type="evidence" value="ECO:0007669"/>
    <property type="project" value="InterPro"/>
</dbReference>